<gene>
    <name evidence="8" type="ORF">SAMN04490239_5308</name>
</gene>
<keyword evidence="5" id="KW-0560">Oxidoreductase</keyword>
<dbReference type="PANTHER" id="PTHR46696:SF4">
    <property type="entry name" value="BIOTIN BIOSYNTHESIS CYTOCHROME P450"/>
    <property type="match status" value="1"/>
</dbReference>
<evidence type="ECO:0000256" key="3">
    <source>
        <dbReference type="ARBA" id="ARBA00022617"/>
    </source>
</evidence>
<evidence type="ECO:0000313" key="8">
    <source>
        <dbReference type="EMBL" id="SEC75105.1"/>
    </source>
</evidence>
<evidence type="ECO:0000256" key="1">
    <source>
        <dbReference type="ARBA" id="ARBA00001971"/>
    </source>
</evidence>
<dbReference type="InterPro" id="IPR002397">
    <property type="entry name" value="Cyt_P450_B"/>
</dbReference>
<dbReference type="PRINTS" id="PR00359">
    <property type="entry name" value="BP450"/>
</dbReference>
<dbReference type="EMBL" id="FNSV01000005">
    <property type="protein sequence ID" value="SEC75105.1"/>
    <property type="molecule type" value="Genomic_DNA"/>
</dbReference>
<dbReference type="SUPFAM" id="SSF48264">
    <property type="entry name" value="Cytochrome P450"/>
    <property type="match status" value="1"/>
</dbReference>
<sequence>MTGSASERIISPATRVFWDRSFADRRALFEGLRQRSPIEFHTETDGPGFWSVVGYDDVLAVSRNPEVFSSAKGFTIDDVPVEILEFAMSMIAMDNPRHQHLRGIVQSAFTAASVRGIAERVRGYAAQIAADLPRDTVFDFVPEVATRLPVQVICELLGIPERDRPMILAAAADVISGGGDQEFVTAPGGAAGLGQIYGYALELGEKRKADPGDDLTSRLVSTMVDGETLTPTEFGSFVILLITAGYETTRQALAWALHLLSEHPGQKELLLADFPGHIDNTIDEVIRFASPVPYMRRTATVDTEIGGAHIAAGDKVVMWYLSANHDERVFDDPDRFDITRPNAGKQLGFGAKDIHHCLGVNLAKLELRVMLEELFTAHPGLHTVGEPELLLSAFVNGIASLPARAGDRP</sequence>
<dbReference type="InterPro" id="IPR036396">
    <property type="entry name" value="Cyt_P450_sf"/>
</dbReference>
<evidence type="ECO:0000256" key="7">
    <source>
        <dbReference type="ARBA" id="ARBA00023033"/>
    </source>
</evidence>
<dbReference type="GO" id="GO:0008395">
    <property type="term" value="F:steroid hydroxylase activity"/>
    <property type="evidence" value="ECO:0007669"/>
    <property type="project" value="TreeGrafter"/>
</dbReference>
<keyword evidence="7" id="KW-0503">Monooxygenase</keyword>
<dbReference type="Pfam" id="PF00067">
    <property type="entry name" value="p450"/>
    <property type="match status" value="2"/>
</dbReference>
<comment type="similarity">
    <text evidence="2">Belongs to the cytochrome P450 family.</text>
</comment>
<dbReference type="InterPro" id="IPR001128">
    <property type="entry name" value="Cyt_P450"/>
</dbReference>
<dbReference type="PRINTS" id="PR00385">
    <property type="entry name" value="P450"/>
</dbReference>
<dbReference type="AlphaFoldDB" id="A0A1H4V2E0"/>
<dbReference type="CDD" id="cd11033">
    <property type="entry name" value="CYP142-like"/>
    <property type="match status" value="1"/>
</dbReference>
<dbReference type="GO" id="GO:0020037">
    <property type="term" value="F:heme binding"/>
    <property type="evidence" value="ECO:0007669"/>
    <property type="project" value="InterPro"/>
</dbReference>
<dbReference type="GO" id="GO:0006707">
    <property type="term" value="P:cholesterol catabolic process"/>
    <property type="evidence" value="ECO:0007669"/>
    <property type="project" value="TreeGrafter"/>
</dbReference>
<accession>A0A1H4V2E0</accession>
<organism evidence="8 9">
    <name type="scientific">Rhodococcus koreensis</name>
    <dbReference type="NCBI Taxonomy" id="99653"/>
    <lineage>
        <taxon>Bacteria</taxon>
        <taxon>Bacillati</taxon>
        <taxon>Actinomycetota</taxon>
        <taxon>Actinomycetes</taxon>
        <taxon>Mycobacteriales</taxon>
        <taxon>Nocardiaceae</taxon>
        <taxon>Rhodococcus</taxon>
    </lineage>
</organism>
<name>A0A1H4V2E0_9NOCA</name>
<proteinExistence type="inferred from homology"/>
<keyword evidence="3" id="KW-0349">Heme</keyword>
<dbReference type="OrthoDB" id="5241086at2"/>
<dbReference type="GO" id="GO:0005506">
    <property type="term" value="F:iron ion binding"/>
    <property type="evidence" value="ECO:0007669"/>
    <property type="project" value="InterPro"/>
</dbReference>
<comment type="cofactor">
    <cofactor evidence="1">
        <name>heme</name>
        <dbReference type="ChEBI" id="CHEBI:30413"/>
    </cofactor>
</comment>
<evidence type="ECO:0000256" key="5">
    <source>
        <dbReference type="ARBA" id="ARBA00023002"/>
    </source>
</evidence>
<evidence type="ECO:0000256" key="4">
    <source>
        <dbReference type="ARBA" id="ARBA00022723"/>
    </source>
</evidence>
<protein>
    <recommendedName>
        <fullName evidence="10">Cytochrome P450</fullName>
    </recommendedName>
</protein>
<keyword evidence="4" id="KW-0479">Metal-binding</keyword>
<evidence type="ECO:0000313" key="9">
    <source>
        <dbReference type="Proteomes" id="UP000183561"/>
    </source>
</evidence>
<evidence type="ECO:0000256" key="2">
    <source>
        <dbReference type="ARBA" id="ARBA00010617"/>
    </source>
</evidence>
<keyword evidence="9" id="KW-1185">Reference proteome</keyword>
<evidence type="ECO:0000256" key="6">
    <source>
        <dbReference type="ARBA" id="ARBA00023004"/>
    </source>
</evidence>
<keyword evidence="6" id="KW-0408">Iron</keyword>
<dbReference type="PANTHER" id="PTHR46696">
    <property type="entry name" value="P450, PUTATIVE (EUROFUNG)-RELATED"/>
    <property type="match status" value="1"/>
</dbReference>
<reference evidence="9" key="1">
    <citation type="submission" date="2016-10" db="EMBL/GenBank/DDBJ databases">
        <authorList>
            <person name="Varghese N."/>
            <person name="Submissions S."/>
        </authorList>
    </citation>
    <scope>NUCLEOTIDE SEQUENCE [LARGE SCALE GENOMIC DNA]</scope>
    <source>
        <strain evidence="9">DSM 44498</strain>
    </source>
</reference>
<dbReference type="GO" id="GO:0036199">
    <property type="term" value="F:cholest-4-en-3-one 26-monooxygenase activity"/>
    <property type="evidence" value="ECO:0007669"/>
    <property type="project" value="TreeGrafter"/>
</dbReference>
<evidence type="ECO:0008006" key="10">
    <source>
        <dbReference type="Google" id="ProtNLM"/>
    </source>
</evidence>
<dbReference type="FunFam" id="1.10.630.10:FF:000018">
    <property type="entry name" value="Cytochrome P450 monooxygenase"/>
    <property type="match status" value="1"/>
</dbReference>
<dbReference type="RefSeq" id="WP_072943635.1">
    <property type="nucleotide sequence ID" value="NZ_FNSV01000005.1"/>
</dbReference>
<dbReference type="Proteomes" id="UP000183561">
    <property type="component" value="Unassembled WGS sequence"/>
</dbReference>
<dbReference type="Gene3D" id="1.10.630.10">
    <property type="entry name" value="Cytochrome P450"/>
    <property type="match status" value="1"/>
</dbReference>